<keyword evidence="1" id="KW-0732">Signal</keyword>
<dbReference type="PhylomeDB" id="B4P1I2"/>
<evidence type="ECO:0000256" key="1">
    <source>
        <dbReference type="SAM" id="SignalP"/>
    </source>
</evidence>
<protein>
    <submittedName>
        <fullName evidence="2">Uncharacterized protein</fullName>
    </submittedName>
</protein>
<keyword evidence="3" id="KW-1185">Reference proteome</keyword>
<dbReference type="AlphaFoldDB" id="B4P1I2"/>
<accession>B4P1I2</accession>
<sequence>MPSFKRVPLFCTIILILAGLGQHTAESRLPDCVFYPRCLITKDPCCM</sequence>
<feature type="chain" id="PRO_5002817214" evidence="1">
    <location>
        <begin position="26"/>
        <end position="47"/>
    </location>
</feature>
<dbReference type="OrthoDB" id="7805392at2759"/>
<reference evidence="2 3" key="2">
    <citation type="journal article" date="2007" name="PLoS Biol.">
        <title>Principles of genome evolution in the Drosophila melanogaster species group.</title>
        <authorList>
            <person name="Ranz J.M."/>
            <person name="Maurin D."/>
            <person name="Chan Y.S."/>
            <person name="von Grotthuss M."/>
            <person name="Hillier L.W."/>
            <person name="Roote J."/>
            <person name="Ashburner M."/>
            <person name="Bergman C.M."/>
        </authorList>
    </citation>
    <scope>NUCLEOTIDE SEQUENCE [LARGE SCALE GENOMIC DNA]</scope>
    <source>
        <strain evidence="3">Tai18E2 / Tucson 14021-0261.01</strain>
    </source>
</reference>
<evidence type="ECO:0000313" key="2">
    <source>
        <dbReference type="EMBL" id="EDW88089.1"/>
    </source>
</evidence>
<evidence type="ECO:0000313" key="3">
    <source>
        <dbReference type="Proteomes" id="UP000002282"/>
    </source>
</evidence>
<dbReference type="HOGENOM" id="CLU_3175924_0_0_1"/>
<name>B4P1I2_DROYA</name>
<gene>
    <name evidence="2" type="primary">Dyak\GE12774</name>
    <name evidence="2" type="synonym">dyak_GLEANR_1300</name>
    <name evidence="2" type="synonym">GE12774</name>
    <name evidence="2" type="ORF">Dyak_GE12774</name>
</gene>
<reference evidence="2 3" key="1">
    <citation type="journal article" date="2007" name="Nature">
        <title>Evolution of genes and genomes on the Drosophila phylogeny.</title>
        <authorList>
            <consortium name="Drosophila 12 Genomes Consortium"/>
            <person name="Clark A.G."/>
            <person name="Eisen M.B."/>
            <person name="Smith D.R."/>
            <person name="Bergman C.M."/>
            <person name="Oliver B."/>
            <person name="Markow T.A."/>
            <person name="Kaufman T.C."/>
            <person name="Kellis M."/>
            <person name="Gelbart W."/>
            <person name="Iyer V.N."/>
            <person name="Pollard D.A."/>
            <person name="Sackton T.B."/>
            <person name="Larracuente A.M."/>
            <person name="Singh N.D."/>
            <person name="Abad J.P."/>
            <person name="Abt D.N."/>
            <person name="Adryan B."/>
            <person name="Aguade M."/>
            <person name="Akashi H."/>
            <person name="Anderson W.W."/>
            <person name="Aquadro C.F."/>
            <person name="Ardell D.H."/>
            <person name="Arguello R."/>
            <person name="Artieri C.G."/>
            <person name="Barbash D.A."/>
            <person name="Barker D."/>
            <person name="Barsanti P."/>
            <person name="Batterham P."/>
            <person name="Batzoglou S."/>
            <person name="Begun D."/>
            <person name="Bhutkar A."/>
            <person name="Blanco E."/>
            <person name="Bosak S.A."/>
            <person name="Bradley R.K."/>
            <person name="Brand A.D."/>
            <person name="Brent M.R."/>
            <person name="Brooks A.N."/>
            <person name="Brown R.H."/>
            <person name="Butlin R.K."/>
            <person name="Caggese C."/>
            <person name="Calvi B.R."/>
            <person name="Bernardo de Carvalho A."/>
            <person name="Caspi A."/>
            <person name="Castrezana S."/>
            <person name="Celniker S.E."/>
            <person name="Chang J.L."/>
            <person name="Chapple C."/>
            <person name="Chatterji S."/>
            <person name="Chinwalla A."/>
            <person name="Civetta A."/>
            <person name="Clifton S.W."/>
            <person name="Comeron J.M."/>
            <person name="Costello J.C."/>
            <person name="Coyne J.A."/>
            <person name="Daub J."/>
            <person name="David R.G."/>
            <person name="Delcher A.L."/>
            <person name="Delehaunty K."/>
            <person name="Do C.B."/>
            <person name="Ebling H."/>
            <person name="Edwards K."/>
            <person name="Eickbush T."/>
            <person name="Evans J.D."/>
            <person name="Filipski A."/>
            <person name="Findeiss S."/>
            <person name="Freyhult E."/>
            <person name="Fulton L."/>
            <person name="Fulton R."/>
            <person name="Garcia A.C."/>
            <person name="Gardiner A."/>
            <person name="Garfield D.A."/>
            <person name="Garvin B.E."/>
            <person name="Gibson G."/>
            <person name="Gilbert D."/>
            <person name="Gnerre S."/>
            <person name="Godfrey J."/>
            <person name="Good R."/>
            <person name="Gotea V."/>
            <person name="Gravely B."/>
            <person name="Greenberg A.J."/>
            <person name="Griffiths-Jones S."/>
            <person name="Gross S."/>
            <person name="Guigo R."/>
            <person name="Gustafson E.A."/>
            <person name="Haerty W."/>
            <person name="Hahn M.W."/>
            <person name="Halligan D.L."/>
            <person name="Halpern A.L."/>
            <person name="Halter G.M."/>
            <person name="Han M.V."/>
            <person name="Heger A."/>
            <person name="Hillier L."/>
            <person name="Hinrichs A.S."/>
            <person name="Holmes I."/>
            <person name="Hoskins R.A."/>
            <person name="Hubisz M.J."/>
            <person name="Hultmark D."/>
            <person name="Huntley M.A."/>
            <person name="Jaffe D.B."/>
            <person name="Jagadeeshan S."/>
            <person name="Jeck W.R."/>
            <person name="Johnson J."/>
            <person name="Jones C.D."/>
            <person name="Jordan W.C."/>
            <person name="Karpen G.H."/>
            <person name="Kataoka E."/>
            <person name="Keightley P.D."/>
            <person name="Kheradpour P."/>
            <person name="Kirkness E.F."/>
            <person name="Koerich L.B."/>
            <person name="Kristiansen K."/>
            <person name="Kudrna D."/>
            <person name="Kulathinal R.J."/>
            <person name="Kumar S."/>
            <person name="Kwok R."/>
            <person name="Lander E."/>
            <person name="Langley C.H."/>
            <person name="Lapoint R."/>
            <person name="Lazzaro B.P."/>
            <person name="Lee S.J."/>
            <person name="Levesque L."/>
            <person name="Li R."/>
            <person name="Lin C.F."/>
            <person name="Lin M.F."/>
            <person name="Lindblad-Toh K."/>
            <person name="Llopart A."/>
            <person name="Long M."/>
            <person name="Low L."/>
            <person name="Lozovsky E."/>
            <person name="Lu J."/>
            <person name="Luo M."/>
            <person name="Machado C.A."/>
            <person name="Makalowski W."/>
            <person name="Marzo M."/>
            <person name="Matsuda M."/>
            <person name="Matzkin L."/>
            <person name="McAllister B."/>
            <person name="McBride C.S."/>
            <person name="McKernan B."/>
            <person name="McKernan K."/>
            <person name="Mendez-Lago M."/>
            <person name="Minx P."/>
            <person name="Mollenhauer M.U."/>
            <person name="Montooth K."/>
            <person name="Mount S.M."/>
            <person name="Mu X."/>
            <person name="Myers E."/>
            <person name="Negre B."/>
            <person name="Newfeld S."/>
            <person name="Nielsen R."/>
            <person name="Noor M.A."/>
            <person name="O'Grady P."/>
            <person name="Pachter L."/>
            <person name="Papaceit M."/>
            <person name="Parisi M.J."/>
            <person name="Parisi M."/>
            <person name="Parts L."/>
            <person name="Pedersen J.S."/>
            <person name="Pesole G."/>
            <person name="Phillippy A.M."/>
            <person name="Ponting C.P."/>
            <person name="Pop M."/>
            <person name="Porcelli D."/>
            <person name="Powell J.R."/>
            <person name="Prohaska S."/>
            <person name="Pruitt K."/>
            <person name="Puig M."/>
            <person name="Quesneville H."/>
            <person name="Ram K.R."/>
            <person name="Rand D."/>
            <person name="Rasmussen M.D."/>
            <person name="Reed L.K."/>
            <person name="Reenan R."/>
            <person name="Reily A."/>
            <person name="Remington K.A."/>
            <person name="Rieger T.T."/>
            <person name="Ritchie M.G."/>
            <person name="Robin C."/>
            <person name="Rogers Y.H."/>
            <person name="Rohde C."/>
            <person name="Rozas J."/>
            <person name="Rubenfield M.J."/>
            <person name="Ruiz A."/>
            <person name="Russo S."/>
            <person name="Salzberg S.L."/>
            <person name="Sanchez-Gracia A."/>
            <person name="Saranga D.J."/>
            <person name="Sato H."/>
            <person name="Schaeffer S.W."/>
            <person name="Schatz M.C."/>
            <person name="Schlenke T."/>
            <person name="Schwartz R."/>
            <person name="Segarra C."/>
            <person name="Singh R.S."/>
            <person name="Sirot L."/>
            <person name="Sirota M."/>
            <person name="Sisneros N.B."/>
            <person name="Smith C.D."/>
            <person name="Smith T.F."/>
            <person name="Spieth J."/>
            <person name="Stage D.E."/>
            <person name="Stark A."/>
            <person name="Stephan W."/>
            <person name="Strausberg R.L."/>
            <person name="Strempel S."/>
            <person name="Sturgill D."/>
            <person name="Sutton G."/>
            <person name="Sutton G.G."/>
            <person name="Tao W."/>
            <person name="Teichmann S."/>
            <person name="Tobari Y.N."/>
            <person name="Tomimura Y."/>
            <person name="Tsolas J.M."/>
            <person name="Valente V.L."/>
            <person name="Venter E."/>
            <person name="Venter J.C."/>
            <person name="Vicario S."/>
            <person name="Vieira F.G."/>
            <person name="Vilella A.J."/>
            <person name="Villasante A."/>
            <person name="Walenz B."/>
            <person name="Wang J."/>
            <person name="Wasserman M."/>
            <person name="Watts T."/>
            <person name="Wilson D."/>
            <person name="Wilson R.K."/>
            <person name="Wing R.A."/>
            <person name="Wolfner M.F."/>
            <person name="Wong A."/>
            <person name="Wong G.K."/>
            <person name="Wu C.I."/>
            <person name="Wu G."/>
            <person name="Yamamoto D."/>
            <person name="Yang H.P."/>
            <person name="Yang S.P."/>
            <person name="Yorke J.A."/>
            <person name="Yoshida K."/>
            <person name="Zdobnov E."/>
            <person name="Zhang P."/>
            <person name="Zhang Y."/>
            <person name="Zimin A.V."/>
            <person name="Baldwin J."/>
            <person name="Abdouelleil A."/>
            <person name="Abdulkadir J."/>
            <person name="Abebe A."/>
            <person name="Abera B."/>
            <person name="Abreu J."/>
            <person name="Acer S.C."/>
            <person name="Aftuck L."/>
            <person name="Alexander A."/>
            <person name="An P."/>
            <person name="Anderson E."/>
            <person name="Anderson S."/>
            <person name="Arachi H."/>
            <person name="Azer M."/>
            <person name="Bachantsang P."/>
            <person name="Barry A."/>
            <person name="Bayul T."/>
            <person name="Berlin A."/>
            <person name="Bessette D."/>
            <person name="Bloom T."/>
            <person name="Blye J."/>
            <person name="Boguslavskiy L."/>
            <person name="Bonnet C."/>
            <person name="Boukhgalter B."/>
            <person name="Bourzgui I."/>
            <person name="Brown A."/>
            <person name="Cahill P."/>
            <person name="Channer S."/>
            <person name="Cheshatsang Y."/>
            <person name="Chuda L."/>
            <person name="Citroen M."/>
            <person name="Collymore A."/>
            <person name="Cooke P."/>
            <person name="Costello M."/>
            <person name="D'Aco K."/>
            <person name="Daza R."/>
            <person name="De Haan G."/>
            <person name="DeGray S."/>
            <person name="DeMaso C."/>
            <person name="Dhargay N."/>
            <person name="Dooley K."/>
            <person name="Dooley E."/>
            <person name="Doricent M."/>
            <person name="Dorje P."/>
            <person name="Dorjee K."/>
            <person name="Dupes A."/>
            <person name="Elong R."/>
            <person name="Falk J."/>
            <person name="Farina A."/>
            <person name="Faro S."/>
            <person name="Ferguson D."/>
            <person name="Fisher S."/>
            <person name="Foley C.D."/>
            <person name="Franke A."/>
            <person name="Friedrich D."/>
            <person name="Gadbois L."/>
            <person name="Gearin G."/>
            <person name="Gearin C.R."/>
            <person name="Giannoukos G."/>
            <person name="Goode T."/>
            <person name="Graham J."/>
            <person name="Grandbois E."/>
            <person name="Grewal S."/>
            <person name="Gyaltsen K."/>
            <person name="Hafez N."/>
            <person name="Hagos B."/>
            <person name="Hall J."/>
            <person name="Henson C."/>
            <person name="Hollinger A."/>
            <person name="Honan T."/>
            <person name="Huard M.D."/>
            <person name="Hughes L."/>
            <person name="Hurhula B."/>
            <person name="Husby M.E."/>
            <person name="Kamat A."/>
            <person name="Kanga B."/>
            <person name="Kashin S."/>
            <person name="Khazanovich D."/>
            <person name="Kisner P."/>
            <person name="Lance K."/>
            <person name="Lara M."/>
            <person name="Lee W."/>
            <person name="Lennon N."/>
            <person name="Letendre F."/>
            <person name="LeVine R."/>
            <person name="Lipovsky A."/>
            <person name="Liu X."/>
            <person name="Liu J."/>
            <person name="Liu S."/>
            <person name="Lokyitsang T."/>
            <person name="Lokyitsang Y."/>
            <person name="Lubonja R."/>
            <person name="Lui A."/>
            <person name="MacDonald P."/>
            <person name="Magnisalis V."/>
            <person name="Maru K."/>
            <person name="Matthews C."/>
            <person name="McCusker W."/>
            <person name="McDonough S."/>
            <person name="Mehta T."/>
            <person name="Meldrim J."/>
            <person name="Meneus L."/>
            <person name="Mihai O."/>
            <person name="Mihalev A."/>
            <person name="Mihova T."/>
            <person name="Mittelman R."/>
            <person name="Mlenga V."/>
            <person name="Montmayeur A."/>
            <person name="Mulrain L."/>
            <person name="Navidi A."/>
            <person name="Naylor J."/>
            <person name="Negash T."/>
            <person name="Nguyen T."/>
            <person name="Nguyen N."/>
            <person name="Nicol R."/>
            <person name="Norbu C."/>
            <person name="Norbu N."/>
            <person name="Novod N."/>
            <person name="O'Neill B."/>
            <person name="Osman S."/>
            <person name="Markiewicz E."/>
            <person name="Oyono O.L."/>
            <person name="Patti C."/>
            <person name="Phunkhang P."/>
            <person name="Pierre F."/>
            <person name="Priest M."/>
            <person name="Raghuraman S."/>
            <person name="Rege F."/>
            <person name="Reyes R."/>
            <person name="Rise C."/>
            <person name="Rogov P."/>
            <person name="Ross K."/>
            <person name="Ryan E."/>
            <person name="Settipalli S."/>
            <person name="Shea T."/>
            <person name="Sherpa N."/>
            <person name="Shi L."/>
            <person name="Shih D."/>
            <person name="Sparrow T."/>
            <person name="Spaulding J."/>
            <person name="Stalker J."/>
            <person name="Stange-Thomann N."/>
            <person name="Stavropoulos S."/>
            <person name="Stone C."/>
            <person name="Strader C."/>
            <person name="Tesfaye S."/>
            <person name="Thomson T."/>
            <person name="Thoulutsang Y."/>
            <person name="Thoulutsang D."/>
            <person name="Topham K."/>
            <person name="Topping I."/>
            <person name="Tsamla T."/>
            <person name="Vassiliev H."/>
            <person name="Vo A."/>
            <person name="Wangchuk T."/>
            <person name="Wangdi T."/>
            <person name="Weiand M."/>
            <person name="Wilkinson J."/>
            <person name="Wilson A."/>
            <person name="Yadav S."/>
            <person name="Young G."/>
            <person name="Yu Q."/>
            <person name="Zembek L."/>
            <person name="Zhong D."/>
            <person name="Zimmer A."/>
            <person name="Zwirko Z."/>
            <person name="Jaffe D.B."/>
            <person name="Alvarez P."/>
            <person name="Brockman W."/>
            <person name="Butler J."/>
            <person name="Chin C."/>
            <person name="Gnerre S."/>
            <person name="Grabherr M."/>
            <person name="Kleber M."/>
            <person name="Mauceli E."/>
            <person name="MacCallum I."/>
        </authorList>
    </citation>
    <scope>NUCLEOTIDE SEQUENCE [LARGE SCALE GENOMIC DNA]</scope>
    <source>
        <strain evidence="3">Tai18E2 / Tucson 14021-0261.01</strain>
    </source>
</reference>
<dbReference type="Proteomes" id="UP000002282">
    <property type="component" value="Chromosome 2L"/>
</dbReference>
<feature type="signal peptide" evidence="1">
    <location>
        <begin position="1"/>
        <end position="25"/>
    </location>
</feature>
<proteinExistence type="predicted"/>
<dbReference type="EMBL" id="CM000157">
    <property type="protein sequence ID" value="EDW88089.1"/>
    <property type="molecule type" value="Genomic_DNA"/>
</dbReference>
<dbReference type="KEGG" id="dya:Dyak_GE12774"/>
<organism evidence="2 3">
    <name type="scientific">Drosophila yakuba</name>
    <name type="common">Fruit fly</name>
    <dbReference type="NCBI Taxonomy" id="7245"/>
    <lineage>
        <taxon>Eukaryota</taxon>
        <taxon>Metazoa</taxon>
        <taxon>Ecdysozoa</taxon>
        <taxon>Arthropoda</taxon>
        <taxon>Hexapoda</taxon>
        <taxon>Insecta</taxon>
        <taxon>Pterygota</taxon>
        <taxon>Neoptera</taxon>
        <taxon>Endopterygota</taxon>
        <taxon>Diptera</taxon>
        <taxon>Brachycera</taxon>
        <taxon>Muscomorpha</taxon>
        <taxon>Ephydroidea</taxon>
        <taxon>Drosophilidae</taxon>
        <taxon>Drosophila</taxon>
        <taxon>Sophophora</taxon>
    </lineage>
</organism>